<evidence type="ECO:0000259" key="2">
    <source>
        <dbReference type="Pfam" id="PF01789"/>
    </source>
</evidence>
<dbReference type="GO" id="GO:0019898">
    <property type="term" value="C:extrinsic component of membrane"/>
    <property type="evidence" value="ECO:0007669"/>
    <property type="project" value="InterPro"/>
</dbReference>
<gene>
    <name evidence="3" type="ORF">PCAR00345_LOCUS25499</name>
</gene>
<dbReference type="SUPFAM" id="SSF55724">
    <property type="entry name" value="Mog1p/PsbP-like"/>
    <property type="match status" value="1"/>
</dbReference>
<dbReference type="InterPro" id="IPR016123">
    <property type="entry name" value="Mog1/PsbP_a/b/a-sand"/>
</dbReference>
<dbReference type="PANTHER" id="PTHR31407">
    <property type="match status" value="1"/>
</dbReference>
<dbReference type="GO" id="GO:0005509">
    <property type="term" value="F:calcium ion binding"/>
    <property type="evidence" value="ECO:0007669"/>
    <property type="project" value="InterPro"/>
</dbReference>
<feature type="domain" description="PsbP C-terminal" evidence="2">
    <location>
        <begin position="80"/>
        <end position="218"/>
    </location>
</feature>
<dbReference type="InterPro" id="IPR002683">
    <property type="entry name" value="PsbP_C"/>
</dbReference>
<feature type="signal peptide" evidence="1">
    <location>
        <begin position="1"/>
        <end position="16"/>
    </location>
</feature>
<dbReference type="NCBIfam" id="NF040946">
    <property type="entry name" value="PSII_PsbP"/>
    <property type="match status" value="1"/>
</dbReference>
<dbReference type="AlphaFoldDB" id="A0A7S4BPW2"/>
<keyword evidence="1" id="KW-0732">Signal</keyword>
<accession>A0A7S4BPW2</accession>
<dbReference type="PANTHER" id="PTHR31407:SF16">
    <property type="entry name" value="PSBP DOMAIN-CONTAINING PROTEIN 7, CHLOROPLASTIC"/>
    <property type="match status" value="1"/>
</dbReference>
<name>A0A7S4BPW2_CHRCT</name>
<proteinExistence type="predicted"/>
<evidence type="ECO:0000256" key="1">
    <source>
        <dbReference type="SAM" id="SignalP"/>
    </source>
</evidence>
<dbReference type="GO" id="GO:0015979">
    <property type="term" value="P:photosynthesis"/>
    <property type="evidence" value="ECO:0007669"/>
    <property type="project" value="InterPro"/>
</dbReference>
<dbReference type="Pfam" id="PF01789">
    <property type="entry name" value="PsbP"/>
    <property type="match status" value="1"/>
</dbReference>
<dbReference type="GO" id="GO:0009523">
    <property type="term" value="C:photosystem II"/>
    <property type="evidence" value="ECO:0007669"/>
    <property type="project" value="InterPro"/>
</dbReference>
<sequence>MASVSALLLLSAPMHAALLLSSTPATTGQQAAASASQLGTSAIGRRNLMRQSVLAAAALVSLDVQSVSAEDTFSRMGGALEPFIDVQKGYKLYKPVAWNQFDADPGVYDVKFQDVIEPFEIVQVSSSPVTTATSVSALGDVSAVGVKFAKSRNAELISAKERDADGSLVYTFELKGEMYHEYLALAVNRGKLFRVSTVTSNKRWPKREELFKNIILSFVPKGF</sequence>
<dbReference type="Gene3D" id="3.40.1000.10">
    <property type="entry name" value="Mog1/PsbP, alpha/beta/alpha sandwich"/>
    <property type="match status" value="1"/>
</dbReference>
<reference evidence="3" key="1">
    <citation type="submission" date="2021-01" db="EMBL/GenBank/DDBJ databases">
        <authorList>
            <person name="Corre E."/>
            <person name="Pelletier E."/>
            <person name="Niang G."/>
            <person name="Scheremetjew M."/>
            <person name="Finn R."/>
            <person name="Kale V."/>
            <person name="Holt S."/>
            <person name="Cochrane G."/>
            <person name="Meng A."/>
            <person name="Brown T."/>
            <person name="Cohen L."/>
        </authorList>
    </citation>
    <scope>NUCLEOTIDE SEQUENCE</scope>
    <source>
        <strain evidence="3">CCMP645</strain>
    </source>
</reference>
<feature type="chain" id="PRO_5030622202" description="PsbP C-terminal domain-containing protein" evidence="1">
    <location>
        <begin position="17"/>
        <end position="223"/>
    </location>
</feature>
<protein>
    <recommendedName>
        <fullName evidence="2">PsbP C-terminal domain-containing protein</fullName>
    </recommendedName>
</protein>
<organism evidence="3">
    <name type="scientific">Chrysotila carterae</name>
    <name type="common">Marine alga</name>
    <name type="synonym">Syracosphaera carterae</name>
    <dbReference type="NCBI Taxonomy" id="13221"/>
    <lineage>
        <taxon>Eukaryota</taxon>
        <taxon>Haptista</taxon>
        <taxon>Haptophyta</taxon>
        <taxon>Prymnesiophyceae</taxon>
        <taxon>Isochrysidales</taxon>
        <taxon>Isochrysidaceae</taxon>
        <taxon>Chrysotila</taxon>
    </lineage>
</organism>
<dbReference type="EMBL" id="HBIZ01039947">
    <property type="protein sequence ID" value="CAE0772887.1"/>
    <property type="molecule type" value="Transcribed_RNA"/>
</dbReference>
<evidence type="ECO:0000313" key="3">
    <source>
        <dbReference type="EMBL" id="CAE0772887.1"/>
    </source>
</evidence>